<comment type="caution">
    <text evidence="3">The sequence shown here is derived from an EMBL/GenBank/DDBJ whole genome shotgun (WGS) entry which is preliminary data.</text>
</comment>
<sequence>MNKRSLRSFAFGLFAASSIIGAYTVYSGSSTAEKTDKQITTEQAEKVLSAAGYTAIAKDEYDELIAAKDKAERDAQQAKADAEKKAAEQKETETDKADSNQPVSYKLKIKSGMNPAEIAETLAKQKIIKDKDEFEAFLIDNDYHTKVQVGTFRIYSDMSFREIAEKITK</sequence>
<dbReference type="RefSeq" id="WP_127737450.1">
    <property type="nucleotide sequence ID" value="NZ_JARMUX010000013.1"/>
</dbReference>
<evidence type="ECO:0008006" key="5">
    <source>
        <dbReference type="Google" id="ProtNLM"/>
    </source>
</evidence>
<keyword evidence="4" id="KW-1185">Reference proteome</keyword>
<dbReference type="AlphaFoldDB" id="A0A3S2UXT2"/>
<reference evidence="3 4" key="1">
    <citation type="submission" date="2019-01" db="EMBL/GenBank/DDBJ databases">
        <title>Bacillus sp. M5HDSG1-1, whole genome shotgun sequence.</title>
        <authorList>
            <person name="Tuo L."/>
        </authorList>
    </citation>
    <scope>NUCLEOTIDE SEQUENCE [LARGE SCALE GENOMIC DNA]</scope>
    <source>
        <strain evidence="3 4">M5HDSG1-1</strain>
    </source>
</reference>
<feature type="chain" id="PRO_5038775729" description="Aminodeoxychorismate lyase" evidence="2">
    <location>
        <begin position="23"/>
        <end position="169"/>
    </location>
</feature>
<dbReference type="Proteomes" id="UP000288024">
    <property type="component" value="Unassembled WGS sequence"/>
</dbReference>
<evidence type="ECO:0000256" key="1">
    <source>
        <dbReference type="SAM" id="MobiDB-lite"/>
    </source>
</evidence>
<keyword evidence="2" id="KW-0732">Signal</keyword>
<dbReference type="Gene3D" id="3.30.1490.480">
    <property type="entry name" value="Endolytic murein transglycosylase"/>
    <property type="match status" value="1"/>
</dbReference>
<name>A0A3S2UXT2_9BACI</name>
<dbReference type="EMBL" id="RZTZ01000002">
    <property type="protein sequence ID" value="RVT65230.1"/>
    <property type="molecule type" value="Genomic_DNA"/>
</dbReference>
<feature type="signal peptide" evidence="2">
    <location>
        <begin position="1"/>
        <end position="22"/>
    </location>
</feature>
<evidence type="ECO:0000256" key="2">
    <source>
        <dbReference type="SAM" id="SignalP"/>
    </source>
</evidence>
<evidence type="ECO:0000313" key="4">
    <source>
        <dbReference type="Proteomes" id="UP000288024"/>
    </source>
</evidence>
<accession>A0A3S2UXT2</accession>
<proteinExistence type="predicted"/>
<evidence type="ECO:0000313" key="3">
    <source>
        <dbReference type="EMBL" id="RVT65230.1"/>
    </source>
</evidence>
<feature type="region of interest" description="Disordered" evidence="1">
    <location>
        <begin position="72"/>
        <end position="101"/>
    </location>
</feature>
<protein>
    <recommendedName>
        <fullName evidence="5">Aminodeoxychorismate lyase</fullName>
    </recommendedName>
</protein>
<organism evidence="3 4">
    <name type="scientific">Niallia taxi</name>
    <dbReference type="NCBI Taxonomy" id="2499688"/>
    <lineage>
        <taxon>Bacteria</taxon>
        <taxon>Bacillati</taxon>
        <taxon>Bacillota</taxon>
        <taxon>Bacilli</taxon>
        <taxon>Bacillales</taxon>
        <taxon>Bacillaceae</taxon>
        <taxon>Niallia</taxon>
    </lineage>
</organism>
<gene>
    <name evidence="3" type="ORF">EM808_06895</name>
</gene>
<feature type="compositionally biased region" description="Basic and acidic residues" evidence="1">
    <location>
        <begin position="72"/>
        <end position="98"/>
    </location>
</feature>